<evidence type="ECO:0000313" key="2">
    <source>
        <dbReference type="Proteomes" id="UP000737171"/>
    </source>
</evidence>
<organism evidence="1 2">
    <name type="scientific">Pseudaquabacterium terrae</name>
    <dbReference type="NCBI Taxonomy" id="2732868"/>
    <lineage>
        <taxon>Bacteria</taxon>
        <taxon>Pseudomonadati</taxon>
        <taxon>Pseudomonadota</taxon>
        <taxon>Betaproteobacteria</taxon>
        <taxon>Burkholderiales</taxon>
        <taxon>Sphaerotilaceae</taxon>
        <taxon>Pseudaquabacterium</taxon>
    </lineage>
</organism>
<dbReference type="SUPFAM" id="SSF53850">
    <property type="entry name" value="Periplasmic binding protein-like II"/>
    <property type="match status" value="1"/>
</dbReference>
<reference evidence="1 2" key="1">
    <citation type="submission" date="2020-05" db="EMBL/GenBank/DDBJ databases">
        <title>Aquincola sp. isolate from soil.</title>
        <authorList>
            <person name="Han J."/>
            <person name="Kim D.-U."/>
        </authorList>
    </citation>
    <scope>NUCLEOTIDE SEQUENCE [LARGE SCALE GENOMIC DNA]</scope>
    <source>
        <strain evidence="1 2">S2</strain>
    </source>
</reference>
<name>A0ABX2EGT1_9BURK</name>
<comment type="caution">
    <text evidence="1">The sequence shown here is derived from an EMBL/GenBank/DDBJ whole genome shotgun (WGS) entry which is preliminary data.</text>
</comment>
<dbReference type="InterPro" id="IPR011852">
    <property type="entry name" value="TRAP_TAXI"/>
</dbReference>
<dbReference type="RefSeq" id="WP_173122904.1">
    <property type="nucleotide sequence ID" value="NZ_JABRWJ010000003.1"/>
</dbReference>
<keyword evidence="2" id="KW-1185">Reference proteome</keyword>
<dbReference type="NCBIfam" id="TIGR02122">
    <property type="entry name" value="TRAP_TAXI"/>
    <property type="match status" value="1"/>
</dbReference>
<dbReference type="Gene3D" id="3.40.190.10">
    <property type="entry name" value="Periplasmic binding protein-like II"/>
    <property type="match status" value="2"/>
</dbReference>
<sequence>MTSALDLPITTETIMLRRVLLFWALLAGCGAALPNGQPVFNIVTGPSNGTYQKIGSDLAKLVAQPAGITMVSLPSNGSVDNVRRLRDEPGTKLALVQSDVYQAYTDEAAAGDAQAARMIQPLRVIMPLYDEEVHFIVRADSPLTHIHEIRDKRINIGPSGSGTAMTSTTVYRKLFYTDPPAGRTTTLPNQEALAKLAADGSIDVVIVVAGQPASLLSSLQGDAGRTYKLLKLDEASASSRDVLRAYAPAVIRSRSYPNLLKTDVPTLSVKTLLVTYDFPLGATQTQVVQMATSICRNIDLLQRQGHDKWQQVAPDLPALPKGWSYYRPTESLLKSCRKPSTAACPMDRQVLGLCPKT</sequence>
<proteinExistence type="predicted"/>
<accession>A0ABX2EGT1</accession>
<dbReference type="PANTHER" id="PTHR42941:SF1">
    <property type="entry name" value="SLL1037 PROTEIN"/>
    <property type="match status" value="1"/>
</dbReference>
<dbReference type="Pfam" id="PF16868">
    <property type="entry name" value="NMT1_3"/>
    <property type="match status" value="1"/>
</dbReference>
<dbReference type="Proteomes" id="UP000737171">
    <property type="component" value="Unassembled WGS sequence"/>
</dbReference>
<evidence type="ECO:0000313" key="1">
    <source>
        <dbReference type="EMBL" id="NRF67821.1"/>
    </source>
</evidence>
<gene>
    <name evidence="1" type="ORF">HLB44_12580</name>
</gene>
<dbReference type="PANTHER" id="PTHR42941">
    <property type="entry name" value="SLL1037 PROTEIN"/>
    <property type="match status" value="1"/>
</dbReference>
<dbReference type="EMBL" id="JABRWJ010000003">
    <property type="protein sequence ID" value="NRF67821.1"/>
    <property type="molecule type" value="Genomic_DNA"/>
</dbReference>
<protein>
    <submittedName>
        <fullName evidence="1">TAXI family TRAP transporter solute-binding subunit</fullName>
    </submittedName>
</protein>